<reference evidence="1 2" key="1">
    <citation type="submission" date="2020-06" db="EMBL/GenBank/DDBJ databases">
        <authorList>
            <person name="Grouzdev D.S."/>
        </authorList>
    </citation>
    <scope>NUCLEOTIDE SEQUENCE [LARGE SCALE GENOMIC DNA]</scope>
    <source>
        <strain evidence="1 2">HO-A22</strain>
    </source>
</reference>
<sequence length="58" mass="6677">MANFDQIIDGLEVRVGNLFPMRRQPHHQVIATDILEFDSLRLSPTVEKDWPTKTKVAT</sequence>
<accession>A0A7Y6UNM6</accession>
<protein>
    <submittedName>
        <fullName evidence="1">Uncharacterized protein</fullName>
    </submittedName>
</protein>
<dbReference type="AlphaFoldDB" id="A0A7Y6UNM6"/>
<evidence type="ECO:0000313" key="1">
    <source>
        <dbReference type="EMBL" id="NVD39783.1"/>
    </source>
</evidence>
<organism evidence="1 2">
    <name type="scientific">Ensifer oleiphilus</name>
    <dbReference type="NCBI Taxonomy" id="2742698"/>
    <lineage>
        <taxon>Bacteria</taxon>
        <taxon>Pseudomonadati</taxon>
        <taxon>Pseudomonadota</taxon>
        <taxon>Alphaproteobacteria</taxon>
        <taxon>Hyphomicrobiales</taxon>
        <taxon>Rhizobiaceae</taxon>
        <taxon>Sinorhizobium/Ensifer group</taxon>
        <taxon>Ensifer</taxon>
    </lineage>
</organism>
<evidence type="ECO:0000313" key="2">
    <source>
        <dbReference type="Proteomes" id="UP000520198"/>
    </source>
</evidence>
<dbReference type="RefSeq" id="WP_176353348.1">
    <property type="nucleotide sequence ID" value="NZ_JABWDU010000003.1"/>
</dbReference>
<dbReference type="Proteomes" id="UP000520198">
    <property type="component" value="Unassembled WGS sequence"/>
</dbReference>
<comment type="caution">
    <text evidence="1">The sequence shown here is derived from an EMBL/GenBank/DDBJ whole genome shotgun (WGS) entry which is preliminary data.</text>
</comment>
<name>A0A7Y6UNM6_9HYPH</name>
<dbReference type="EMBL" id="JABWDU010000003">
    <property type="protein sequence ID" value="NVD39783.1"/>
    <property type="molecule type" value="Genomic_DNA"/>
</dbReference>
<proteinExistence type="predicted"/>
<keyword evidence="2" id="KW-1185">Reference proteome</keyword>
<gene>
    <name evidence="1" type="ORF">HT585_13015</name>
</gene>